<dbReference type="EMBL" id="JBHUIP010000022">
    <property type="protein sequence ID" value="MFD2265615.1"/>
    <property type="molecule type" value="Genomic_DNA"/>
</dbReference>
<comment type="caution">
    <text evidence="2">The sequence shown here is derived from an EMBL/GenBank/DDBJ whole genome shotgun (WGS) entry which is preliminary data.</text>
</comment>
<evidence type="ECO:0000313" key="2">
    <source>
        <dbReference type="EMBL" id="MFD2265615.1"/>
    </source>
</evidence>
<organism evidence="2 3">
    <name type="scientific">Lacibacterium aquatile</name>
    <dbReference type="NCBI Taxonomy" id="1168082"/>
    <lineage>
        <taxon>Bacteria</taxon>
        <taxon>Pseudomonadati</taxon>
        <taxon>Pseudomonadota</taxon>
        <taxon>Alphaproteobacteria</taxon>
        <taxon>Rhodospirillales</taxon>
        <taxon>Rhodospirillaceae</taxon>
    </lineage>
</organism>
<feature type="region of interest" description="Disordered" evidence="1">
    <location>
        <begin position="30"/>
        <end position="54"/>
    </location>
</feature>
<proteinExistence type="predicted"/>
<evidence type="ECO:0000256" key="1">
    <source>
        <dbReference type="SAM" id="MobiDB-lite"/>
    </source>
</evidence>
<dbReference type="Proteomes" id="UP001597295">
    <property type="component" value="Unassembled WGS sequence"/>
</dbReference>
<sequence length="54" mass="5561">MTIPGARALALKSAAHEVLDLTVKPKLPVVKEPAPASQPVVSETSDGPSTKIDV</sequence>
<gene>
    <name evidence="2" type="ORF">ACFSM5_22135</name>
</gene>
<feature type="compositionally biased region" description="Polar residues" evidence="1">
    <location>
        <begin position="39"/>
        <end position="48"/>
    </location>
</feature>
<dbReference type="RefSeq" id="WP_379879159.1">
    <property type="nucleotide sequence ID" value="NZ_JBHUIP010000022.1"/>
</dbReference>
<reference evidence="3" key="1">
    <citation type="journal article" date="2019" name="Int. J. Syst. Evol. Microbiol.">
        <title>The Global Catalogue of Microorganisms (GCM) 10K type strain sequencing project: providing services to taxonomists for standard genome sequencing and annotation.</title>
        <authorList>
            <consortium name="The Broad Institute Genomics Platform"/>
            <consortium name="The Broad Institute Genome Sequencing Center for Infectious Disease"/>
            <person name="Wu L."/>
            <person name="Ma J."/>
        </authorList>
    </citation>
    <scope>NUCLEOTIDE SEQUENCE [LARGE SCALE GENOMIC DNA]</scope>
    <source>
        <strain evidence="3">CGMCC 1.19062</strain>
    </source>
</reference>
<protein>
    <submittedName>
        <fullName evidence="2">Uncharacterized protein</fullName>
    </submittedName>
</protein>
<accession>A0ABW5E330</accession>
<keyword evidence="3" id="KW-1185">Reference proteome</keyword>
<evidence type="ECO:0000313" key="3">
    <source>
        <dbReference type="Proteomes" id="UP001597295"/>
    </source>
</evidence>
<name>A0ABW5E330_9PROT</name>